<keyword evidence="4" id="KW-1185">Reference proteome</keyword>
<gene>
    <name evidence="3" type="ORF">GCM10010345_43690</name>
</gene>
<name>A0ABQ3CPG8_9ACTN</name>
<protein>
    <recommendedName>
        <fullName evidence="2">SseB protein N-terminal domain-containing protein</fullName>
    </recommendedName>
</protein>
<feature type="region of interest" description="Disordered" evidence="1">
    <location>
        <begin position="1"/>
        <end position="33"/>
    </location>
</feature>
<feature type="compositionally biased region" description="Basic and acidic residues" evidence="1">
    <location>
        <begin position="209"/>
        <end position="220"/>
    </location>
</feature>
<feature type="region of interest" description="Disordered" evidence="1">
    <location>
        <begin position="209"/>
        <end position="249"/>
    </location>
</feature>
<proteinExistence type="predicted"/>
<sequence length="249" mass="26430">MSAQHPMPIPDLPEVPAESSSAGEDDAVLPAPPTEIVSAAKVARGQWLTEVDPLWADEEEVPAWAVVGEWQSDSRGQVVAWRANDEYRPSPLALGWPDPTDPVDQAMQWAATGHGPVEAVLRALVEAEEVAVLTTLDGSFVTALSQDGAEVVPVYTAADQMLGVGRLTARTAPVAELLDGLPDGHEFYLNPAGPVAMRVRTEALREALARSSAEAERPEDLSPDLEPPFVPVPTQSAEAEEPLQASVGP</sequence>
<dbReference type="EMBL" id="BMVN01000014">
    <property type="protein sequence ID" value="GHA34290.1"/>
    <property type="molecule type" value="Genomic_DNA"/>
</dbReference>
<dbReference type="Proteomes" id="UP000653644">
    <property type="component" value="Unassembled WGS sequence"/>
</dbReference>
<evidence type="ECO:0000259" key="2">
    <source>
        <dbReference type="Pfam" id="PF07179"/>
    </source>
</evidence>
<accession>A0ABQ3CPG8</accession>
<dbReference type="Pfam" id="PF07179">
    <property type="entry name" value="SseB"/>
    <property type="match status" value="1"/>
</dbReference>
<evidence type="ECO:0000313" key="3">
    <source>
        <dbReference type="EMBL" id="GHA34290.1"/>
    </source>
</evidence>
<evidence type="ECO:0000313" key="4">
    <source>
        <dbReference type="Proteomes" id="UP000653644"/>
    </source>
</evidence>
<reference evidence="4" key="1">
    <citation type="journal article" date="2019" name="Int. J. Syst. Evol. Microbiol.">
        <title>The Global Catalogue of Microorganisms (GCM) 10K type strain sequencing project: providing services to taxonomists for standard genome sequencing and annotation.</title>
        <authorList>
            <consortium name="The Broad Institute Genomics Platform"/>
            <consortium name="The Broad Institute Genome Sequencing Center for Infectious Disease"/>
            <person name="Wu L."/>
            <person name="Ma J."/>
        </authorList>
    </citation>
    <scope>NUCLEOTIDE SEQUENCE [LARGE SCALE GENOMIC DNA]</scope>
    <source>
        <strain evidence="4">JCM 4733</strain>
    </source>
</reference>
<comment type="caution">
    <text evidence="3">The sequence shown here is derived from an EMBL/GenBank/DDBJ whole genome shotgun (WGS) entry which is preliminary data.</text>
</comment>
<dbReference type="NCBIfam" id="NF033532">
    <property type="entry name" value="lone7para_assoc"/>
    <property type="match status" value="1"/>
</dbReference>
<dbReference type="RefSeq" id="WP_229917268.1">
    <property type="nucleotide sequence ID" value="NZ_BMVN01000014.1"/>
</dbReference>
<dbReference type="InterPro" id="IPR009839">
    <property type="entry name" value="SseB_N"/>
</dbReference>
<dbReference type="InterPro" id="IPR047659">
    <property type="entry name" value="T7SS_assoc"/>
</dbReference>
<organism evidence="3 4">
    <name type="scientific">Streptomyces canarius</name>
    <dbReference type="NCBI Taxonomy" id="285453"/>
    <lineage>
        <taxon>Bacteria</taxon>
        <taxon>Bacillati</taxon>
        <taxon>Actinomycetota</taxon>
        <taxon>Actinomycetes</taxon>
        <taxon>Kitasatosporales</taxon>
        <taxon>Streptomycetaceae</taxon>
        <taxon>Streptomyces</taxon>
    </lineage>
</organism>
<feature type="domain" description="SseB protein N-terminal" evidence="2">
    <location>
        <begin position="105"/>
        <end position="205"/>
    </location>
</feature>
<evidence type="ECO:0000256" key="1">
    <source>
        <dbReference type="SAM" id="MobiDB-lite"/>
    </source>
</evidence>